<proteinExistence type="predicted"/>
<dbReference type="RefSeq" id="WP_147798294.1">
    <property type="nucleotide sequence ID" value="NZ_VPFL01000001.1"/>
</dbReference>
<dbReference type="EMBL" id="VPFL01000001">
    <property type="protein sequence ID" value="TXF13708.1"/>
    <property type="molecule type" value="Genomic_DNA"/>
</dbReference>
<reference evidence="1 2" key="1">
    <citation type="submission" date="2019-08" db="EMBL/GenBank/DDBJ databases">
        <title>Pelomicrobium methylotrophicum gen. nov., sp. nov. a moderately thermophilic, facultatively anaerobic, lithoautotrophic and methylotrophic bacterium isolated from a terrestrial mud volcano.</title>
        <authorList>
            <person name="Slobodkina G.B."/>
            <person name="Merkel A.Y."/>
            <person name="Slobodkin A.I."/>
        </authorList>
    </citation>
    <scope>NUCLEOTIDE SEQUENCE [LARGE SCALE GENOMIC DNA]</scope>
    <source>
        <strain evidence="1 2">SM250</strain>
    </source>
</reference>
<dbReference type="InParanoid" id="A0A5C7F1P8"/>
<name>A0A5C7F1P8_9PROT</name>
<dbReference type="OrthoDB" id="9812818at2"/>
<accession>A0A5C7F1P8</accession>
<dbReference type="AlphaFoldDB" id="A0A5C7F1P8"/>
<evidence type="ECO:0000313" key="1">
    <source>
        <dbReference type="EMBL" id="TXF13708.1"/>
    </source>
</evidence>
<gene>
    <name evidence="1" type="ORF">FR698_00950</name>
</gene>
<sequence>MKAVVNRIAALEERLRPHRRYIGAVWNGDTVTSRDGSVTIKRMANEDAETFLARCRAELGVSDADIFLVRRIL</sequence>
<keyword evidence="2" id="KW-1185">Reference proteome</keyword>
<comment type="caution">
    <text evidence="1">The sequence shown here is derived from an EMBL/GenBank/DDBJ whole genome shotgun (WGS) entry which is preliminary data.</text>
</comment>
<dbReference type="Proteomes" id="UP000321201">
    <property type="component" value="Unassembled WGS sequence"/>
</dbReference>
<organism evidence="1 2">
    <name type="scientific">Pelomicrobium methylotrophicum</name>
    <dbReference type="NCBI Taxonomy" id="2602750"/>
    <lineage>
        <taxon>Bacteria</taxon>
        <taxon>Pseudomonadati</taxon>
        <taxon>Pseudomonadota</taxon>
        <taxon>Hydrogenophilia</taxon>
        <taxon>Hydrogenophilia incertae sedis</taxon>
        <taxon>Pelomicrobium</taxon>
    </lineage>
</organism>
<protein>
    <submittedName>
        <fullName evidence="1">Uncharacterized protein</fullName>
    </submittedName>
</protein>
<evidence type="ECO:0000313" key="2">
    <source>
        <dbReference type="Proteomes" id="UP000321201"/>
    </source>
</evidence>